<proteinExistence type="predicted"/>
<dbReference type="EMBL" id="CACVKT020002442">
    <property type="protein sequence ID" value="CAC5377973.1"/>
    <property type="molecule type" value="Genomic_DNA"/>
</dbReference>
<name>A0A6J8B396_MYTCO</name>
<dbReference type="InterPro" id="IPR011042">
    <property type="entry name" value="6-blade_b-propeller_TolB-like"/>
</dbReference>
<dbReference type="Gene3D" id="2.120.10.30">
    <property type="entry name" value="TolB, C-terminal domain"/>
    <property type="match status" value="1"/>
</dbReference>
<evidence type="ECO:0008006" key="4">
    <source>
        <dbReference type="Google" id="ProtNLM"/>
    </source>
</evidence>
<dbReference type="Proteomes" id="UP000507470">
    <property type="component" value="Unassembled WGS sequence"/>
</dbReference>
<sequence length="584" mass="63900">MEEKIDGQKRNSRCRSLNEVINEEKRKSKHSSYSSGTSEVDCIIAETSISEAVVTSISTETFVVLEPGSTVKLSVSENKANVDDIKKPSTADAEKDNTKVDVKLIPQKEETPQAENIVNNMLSEPNTKPADAIVKAETSKKVDTNDKKTTGKSVNKESILSKAVRSKTESKKEIVAGNTQQTLTESKDDTRSNVKDETLQKGEPMTTEGEISLEPSQEAASASSDALLQSELIYSPEEVAVIAQKLTMALAKQMIEVTSNLGKEVISAANDTLTLFNGSTLELADVDYFVIYKADNPQPGDGISFIARMELGTNAITKVVPVSPTKAWVSYYGGGIKLIDTVKEAVVNKIDIPGLETIATPDETFLFTTNIKNSNVEKMHTVGEGAFGSAPIIKLSKCRIACLSMTKSGKNIMICVEKRHSFLCIPGKSEIVVQMHELNGKRRKELKPKVDGKQTPTLKGYPIVMCENVNGDICIASFSSVDHSCSVEVYDKHLERRFVYDGDKSLSPRFMCEDICTDSKGNILMLDNSLKCVHVVNTDGVLVKLITPAKYQIENPKCINIDTDGRLWIGQGPPAQMIILEYIV</sequence>
<evidence type="ECO:0000313" key="3">
    <source>
        <dbReference type="Proteomes" id="UP000507470"/>
    </source>
</evidence>
<dbReference type="SUPFAM" id="SSF101898">
    <property type="entry name" value="NHL repeat"/>
    <property type="match status" value="1"/>
</dbReference>
<evidence type="ECO:0000313" key="2">
    <source>
        <dbReference type="EMBL" id="CAC5377973.1"/>
    </source>
</evidence>
<dbReference type="OrthoDB" id="6094481at2759"/>
<feature type="region of interest" description="Disordered" evidence="1">
    <location>
        <begin position="1"/>
        <end position="36"/>
    </location>
</feature>
<evidence type="ECO:0000256" key="1">
    <source>
        <dbReference type="SAM" id="MobiDB-lite"/>
    </source>
</evidence>
<feature type="compositionally biased region" description="Basic and acidic residues" evidence="1">
    <location>
        <begin position="185"/>
        <end position="200"/>
    </location>
</feature>
<protein>
    <recommendedName>
        <fullName evidence="4">TRIM71</fullName>
    </recommendedName>
</protein>
<dbReference type="AlphaFoldDB" id="A0A6J8B396"/>
<accession>A0A6J8B396</accession>
<reference evidence="2 3" key="1">
    <citation type="submission" date="2020-06" db="EMBL/GenBank/DDBJ databases">
        <authorList>
            <person name="Li R."/>
            <person name="Bekaert M."/>
        </authorList>
    </citation>
    <scope>NUCLEOTIDE SEQUENCE [LARGE SCALE GENOMIC DNA]</scope>
    <source>
        <strain evidence="3">wild</strain>
    </source>
</reference>
<gene>
    <name evidence="2" type="ORF">MCOR_14224</name>
</gene>
<feature type="region of interest" description="Disordered" evidence="1">
    <location>
        <begin position="165"/>
        <end position="220"/>
    </location>
</feature>
<organism evidence="2 3">
    <name type="scientific">Mytilus coruscus</name>
    <name type="common">Sea mussel</name>
    <dbReference type="NCBI Taxonomy" id="42192"/>
    <lineage>
        <taxon>Eukaryota</taxon>
        <taxon>Metazoa</taxon>
        <taxon>Spiralia</taxon>
        <taxon>Lophotrochozoa</taxon>
        <taxon>Mollusca</taxon>
        <taxon>Bivalvia</taxon>
        <taxon>Autobranchia</taxon>
        <taxon>Pteriomorphia</taxon>
        <taxon>Mytilida</taxon>
        <taxon>Mytiloidea</taxon>
        <taxon>Mytilidae</taxon>
        <taxon>Mytilinae</taxon>
        <taxon>Mytilus</taxon>
    </lineage>
</organism>
<keyword evidence="3" id="KW-1185">Reference proteome</keyword>